<dbReference type="RefSeq" id="WP_034841707.1">
    <property type="nucleotide sequence ID" value="NZ_JANX01000260.1"/>
</dbReference>
<dbReference type="InterPro" id="IPR049253">
    <property type="entry name" value="DUF6886"/>
</dbReference>
<proteinExistence type="predicted"/>
<protein>
    <submittedName>
        <fullName evidence="1">Uncharacterized protein</fullName>
    </submittedName>
</protein>
<dbReference type="EMBL" id="JANX01000260">
    <property type="protein sequence ID" value="KGM32810.1"/>
    <property type="molecule type" value="Genomic_DNA"/>
</dbReference>
<accession>A0A0A0D449</accession>
<sequence>MVRLFHFSDDPEIARFEPRPVRVPSARPAGREWLNGPLVWAIDDAHQMLYLFPRDCPRILAWATPGTSPADRETWLGAGEPRAVAFIEAGWIDRLRSAEIHRYELPVATFRSLQDAGMWVSEAPVVPTRCVTLVGLDGELARCGVDLRVVESLAPLAALWDSSLHVSGIRLRNAATWPLAQHGAPR</sequence>
<dbReference type="Pfam" id="PF21820">
    <property type="entry name" value="DUF6886"/>
    <property type="match status" value="1"/>
</dbReference>
<dbReference type="AlphaFoldDB" id="A0A0A0D449"/>
<name>A0A0A0D449_9PROT</name>
<reference evidence="1 2" key="1">
    <citation type="submission" date="2014-01" db="EMBL/GenBank/DDBJ databases">
        <title>Genome sequence determination for a cystic fibrosis isolate, Inquilinus limosus.</title>
        <authorList>
            <person name="Pino M."/>
            <person name="Di Conza J."/>
            <person name="Gutkind G."/>
        </authorList>
    </citation>
    <scope>NUCLEOTIDE SEQUENCE [LARGE SCALE GENOMIC DNA]</scope>
    <source>
        <strain evidence="1 2">MP06</strain>
    </source>
</reference>
<comment type="caution">
    <text evidence="1">The sequence shown here is derived from an EMBL/GenBank/DDBJ whole genome shotgun (WGS) entry which is preliminary data.</text>
</comment>
<dbReference type="OrthoDB" id="156685at2"/>
<evidence type="ECO:0000313" key="1">
    <source>
        <dbReference type="EMBL" id="KGM32810.1"/>
    </source>
</evidence>
<gene>
    <name evidence="1" type="ORF">P409_19270</name>
</gene>
<evidence type="ECO:0000313" key="2">
    <source>
        <dbReference type="Proteomes" id="UP000029995"/>
    </source>
</evidence>
<organism evidence="1 2">
    <name type="scientific">Inquilinus limosus MP06</name>
    <dbReference type="NCBI Taxonomy" id="1398085"/>
    <lineage>
        <taxon>Bacteria</taxon>
        <taxon>Pseudomonadati</taxon>
        <taxon>Pseudomonadota</taxon>
        <taxon>Alphaproteobacteria</taxon>
        <taxon>Rhodospirillales</taxon>
        <taxon>Rhodospirillaceae</taxon>
        <taxon>Inquilinus</taxon>
    </lineage>
</organism>
<dbReference type="Proteomes" id="UP000029995">
    <property type="component" value="Unassembled WGS sequence"/>
</dbReference>